<feature type="transmembrane region" description="Helical" evidence="2">
    <location>
        <begin position="109"/>
        <end position="129"/>
    </location>
</feature>
<proteinExistence type="predicted"/>
<keyword evidence="3" id="KW-0732">Signal</keyword>
<gene>
    <name evidence="4" type="ORF">C8R41DRAFT_65606</name>
</gene>
<evidence type="ECO:0000256" key="2">
    <source>
        <dbReference type="SAM" id="Phobius"/>
    </source>
</evidence>
<evidence type="ECO:0000256" key="1">
    <source>
        <dbReference type="SAM" id="MobiDB-lite"/>
    </source>
</evidence>
<accession>A0ABQ8V0P9</accession>
<organism evidence="4 5">
    <name type="scientific">Lentinula lateritia</name>
    <dbReference type="NCBI Taxonomy" id="40482"/>
    <lineage>
        <taxon>Eukaryota</taxon>
        <taxon>Fungi</taxon>
        <taxon>Dikarya</taxon>
        <taxon>Basidiomycota</taxon>
        <taxon>Agaricomycotina</taxon>
        <taxon>Agaricomycetes</taxon>
        <taxon>Agaricomycetidae</taxon>
        <taxon>Agaricales</taxon>
        <taxon>Marasmiineae</taxon>
        <taxon>Omphalotaceae</taxon>
        <taxon>Lentinula</taxon>
    </lineage>
</organism>
<dbReference type="EMBL" id="JANVFT010000111">
    <property type="protein sequence ID" value="KAJ4466952.1"/>
    <property type="molecule type" value="Genomic_DNA"/>
</dbReference>
<reference evidence="4" key="1">
    <citation type="submission" date="2022-08" db="EMBL/GenBank/DDBJ databases">
        <title>A Global Phylogenomic Analysis of the Shiitake Genus Lentinula.</title>
        <authorList>
            <consortium name="DOE Joint Genome Institute"/>
            <person name="Sierra-Patev S."/>
            <person name="Min B."/>
            <person name="Naranjo-Ortiz M."/>
            <person name="Looney B."/>
            <person name="Konkel Z."/>
            <person name="Slot J.C."/>
            <person name="Sakamoto Y."/>
            <person name="Steenwyk J.L."/>
            <person name="Rokas A."/>
            <person name="Carro J."/>
            <person name="Camarero S."/>
            <person name="Ferreira P."/>
            <person name="Molpeceres G."/>
            <person name="Ruiz-Duenas F.J."/>
            <person name="Serrano A."/>
            <person name="Henrissat B."/>
            <person name="Drula E."/>
            <person name="Hughes K.W."/>
            <person name="Mata J.L."/>
            <person name="Ishikawa N.K."/>
            <person name="Vargas-Isla R."/>
            <person name="Ushijima S."/>
            <person name="Smith C.A."/>
            <person name="Ahrendt S."/>
            <person name="Andreopoulos W."/>
            <person name="He G."/>
            <person name="Labutti K."/>
            <person name="Lipzen A."/>
            <person name="Ng V."/>
            <person name="Riley R."/>
            <person name="Sandor L."/>
            <person name="Barry K."/>
            <person name="Martinez A.T."/>
            <person name="Xiao Y."/>
            <person name="Gibbons J.G."/>
            <person name="Terashima K."/>
            <person name="Grigoriev I.V."/>
            <person name="Hibbett D.S."/>
        </authorList>
    </citation>
    <scope>NUCLEOTIDE SEQUENCE</scope>
    <source>
        <strain evidence="4">RHP3577 ss4</strain>
    </source>
</reference>
<feature type="chain" id="PRO_5047323583" evidence="3">
    <location>
        <begin position="24"/>
        <end position="272"/>
    </location>
</feature>
<evidence type="ECO:0000313" key="4">
    <source>
        <dbReference type="EMBL" id="KAJ4466952.1"/>
    </source>
</evidence>
<sequence length="272" mass="28420">MVHSRTVYTALFAIAGSASSVLAVPISSSSSSSAGSTSSTLAAIATTTTSGIGIAPASTSSLVVPSGSVPNSRRSEAVDVFVDNVNKFEDGEEDEEIENVCPSSFRQKFTLIHLLFSFHLLPLLLPLLLPPPPPHHHPLVYDKQKLDLALIPVPVPILFPAHEEHHVMDAMIPKHPGPSGSDIKSDKEEVTLGINIGARTPIEEDEEPLIPKTPSALDSSLASDPTQPTSLRKKLGNGLKTSVSNVLSGFTAGHGTPGAPSVKPGNPSSATN</sequence>
<dbReference type="Proteomes" id="UP001150217">
    <property type="component" value="Unassembled WGS sequence"/>
</dbReference>
<feature type="compositionally biased region" description="Polar residues" evidence="1">
    <location>
        <begin position="216"/>
        <end position="230"/>
    </location>
</feature>
<feature type="compositionally biased region" description="Polar residues" evidence="1">
    <location>
        <begin position="239"/>
        <end position="248"/>
    </location>
</feature>
<feature type="signal peptide" evidence="3">
    <location>
        <begin position="1"/>
        <end position="23"/>
    </location>
</feature>
<keyword evidence="2" id="KW-1133">Transmembrane helix</keyword>
<evidence type="ECO:0000313" key="5">
    <source>
        <dbReference type="Proteomes" id="UP001150217"/>
    </source>
</evidence>
<comment type="caution">
    <text evidence="4">The sequence shown here is derived from an EMBL/GenBank/DDBJ whole genome shotgun (WGS) entry which is preliminary data.</text>
</comment>
<name>A0ABQ8V0P9_9AGAR</name>
<keyword evidence="5" id="KW-1185">Reference proteome</keyword>
<protein>
    <submittedName>
        <fullName evidence="4">Uncharacterized protein</fullName>
    </submittedName>
</protein>
<feature type="region of interest" description="Disordered" evidence="1">
    <location>
        <begin position="201"/>
        <end position="272"/>
    </location>
</feature>
<evidence type="ECO:0000256" key="3">
    <source>
        <dbReference type="SAM" id="SignalP"/>
    </source>
</evidence>
<keyword evidence="2" id="KW-0812">Transmembrane</keyword>
<keyword evidence="2" id="KW-0472">Membrane</keyword>